<accession>A0A6A8MDH9</accession>
<dbReference type="AlphaFoldDB" id="A0A6A8MDH9"/>
<dbReference type="RefSeq" id="WP_154547359.1">
    <property type="nucleotide sequence ID" value="NZ_VUMX01000004.1"/>
</dbReference>
<gene>
    <name evidence="1" type="ORF">FYJ62_02400</name>
</gene>
<dbReference type="Proteomes" id="UP000438120">
    <property type="component" value="Unassembled WGS sequence"/>
</dbReference>
<proteinExistence type="predicted"/>
<organism evidence="1 2">
    <name type="scientific">Lactobacillus porci</name>
    <dbReference type="NCBI Taxonomy" id="2012477"/>
    <lineage>
        <taxon>Bacteria</taxon>
        <taxon>Bacillati</taxon>
        <taxon>Bacillota</taxon>
        <taxon>Bacilli</taxon>
        <taxon>Lactobacillales</taxon>
        <taxon>Lactobacillaceae</taxon>
        <taxon>Lactobacillus</taxon>
    </lineage>
</organism>
<name>A0A6A8MDH9_9LACO</name>
<reference evidence="1 2" key="1">
    <citation type="submission" date="2019-08" db="EMBL/GenBank/DDBJ databases">
        <title>In-depth cultivation of the pig gut microbiome towards novel bacterial diversity and tailored functional studies.</title>
        <authorList>
            <person name="Wylensek D."/>
            <person name="Hitch T.C.A."/>
            <person name="Clavel T."/>
        </authorList>
    </citation>
    <scope>NUCLEOTIDE SEQUENCE [LARGE SCALE GENOMIC DNA]</scope>
    <source>
        <strain evidence="1 2">Bifido-178-WT-2B</strain>
    </source>
</reference>
<keyword evidence="2" id="KW-1185">Reference proteome</keyword>
<protein>
    <submittedName>
        <fullName evidence="1">Uncharacterized protein</fullName>
    </submittedName>
</protein>
<dbReference type="EMBL" id="VUMX01000004">
    <property type="protein sequence ID" value="MST86520.1"/>
    <property type="molecule type" value="Genomic_DNA"/>
</dbReference>
<comment type="caution">
    <text evidence="1">The sequence shown here is derived from an EMBL/GenBank/DDBJ whole genome shotgun (WGS) entry which is preliminary data.</text>
</comment>
<sequence>MSKIKSDATMTDDLDCLVSQLREDARKAGIKPDERIYVWVKPRVSFSSATRKFSAVMACLVMPKASSVTIKLHRADEQRKPKEAQRDFMEGMLVMIEPDGSNPFKSQKVLKQIMQPAEEMAQRLNQQFNDFLRTHPDKTQD</sequence>
<evidence type="ECO:0000313" key="2">
    <source>
        <dbReference type="Proteomes" id="UP000438120"/>
    </source>
</evidence>
<evidence type="ECO:0000313" key="1">
    <source>
        <dbReference type="EMBL" id="MST86520.1"/>
    </source>
</evidence>